<dbReference type="Pfam" id="PF13408">
    <property type="entry name" value="Zn_ribbon_recom"/>
    <property type="match status" value="1"/>
</dbReference>
<dbReference type="Gene3D" id="3.90.1750.20">
    <property type="entry name" value="Putative Large Serine Recombinase, Chain B, Domain 2"/>
    <property type="match status" value="1"/>
</dbReference>
<dbReference type="PANTHER" id="PTHR30461">
    <property type="entry name" value="DNA-INVERTASE FROM LAMBDOID PROPHAGE"/>
    <property type="match status" value="1"/>
</dbReference>
<keyword evidence="1" id="KW-0229">DNA integration</keyword>
<keyword evidence="8" id="KW-1185">Reference proteome</keyword>
<accession>A0ABW4KCY3</accession>
<keyword evidence="2" id="KW-0238">DNA-binding</keyword>
<feature type="domain" description="Resolvase/invertase-type recombinase catalytic" evidence="5">
    <location>
        <begin position="23"/>
        <end position="173"/>
    </location>
</feature>
<dbReference type="SMART" id="SM00857">
    <property type="entry name" value="Resolvase"/>
    <property type="match status" value="1"/>
</dbReference>
<dbReference type="InterPro" id="IPR011109">
    <property type="entry name" value="DNA_bind_recombinase_dom"/>
</dbReference>
<evidence type="ECO:0000256" key="4">
    <source>
        <dbReference type="PROSITE-ProRule" id="PRU10137"/>
    </source>
</evidence>
<comment type="caution">
    <text evidence="7">The sequence shown here is derived from an EMBL/GenBank/DDBJ whole genome shotgun (WGS) entry which is preliminary data.</text>
</comment>
<dbReference type="Gene3D" id="3.40.50.1390">
    <property type="entry name" value="Resolvase, N-terminal catalytic domain"/>
    <property type="match status" value="1"/>
</dbReference>
<sequence>MIQLKGEEKLSLEQIFNLIGKINAIIYARVSTADQAKKGYSIESQIEMCKQRALSKFGFKENELVVVIEDGRMGDDPNRPGLNYVLYLLEKGIGKKLIMLHPDRFTRDNTLQGVISRRIWSMGIDIEFIEFEVDPDNPESMLMYNIQGSIAQYNKAKILANSRRGRVQKARKGELPSFKRLYGYKYDKKIQLLEINDEEAMVYIDMVDMLLNQDMSCNQIAQELSRKGIPAPNGDIWYQTTVTRILRNESYTGNYYYGKSKVVQKDGEKKQVPQPREEWIKIAIPPLIDEETFLLIQKKIDALNKAKGRKSKSYLLKGIVKCGRCGASAGSGITSKVKSGVYKYYSCRNKSAKGYIVGTGKKAKKCEGVNWRVDIVDEIVWKWLLDKINNPETVIKEITKELSDTHKLSSLEKQKDEIQKKLIELEKEETNYAILFGKGKITEKQFDDLTNPIKKQTESLQYELNIIKSNLITLKGEYNETELIKKNIKKFQEVIKGNLEMKDKRTIVQMFVERVILNEDFTIEIITKWGSNESNPNQYGQEYGQVEKNAYSHKKQNNVQAYGG</sequence>
<dbReference type="RefSeq" id="WP_380771522.1">
    <property type="nucleotide sequence ID" value="NZ_JBHUEO010000002.1"/>
</dbReference>
<dbReference type="Proteomes" id="UP001597301">
    <property type="component" value="Unassembled WGS sequence"/>
</dbReference>
<dbReference type="InterPro" id="IPR038109">
    <property type="entry name" value="DNA_bind_recomb_sf"/>
</dbReference>
<reference evidence="8" key="1">
    <citation type="journal article" date="2019" name="Int. J. Syst. Evol. Microbiol.">
        <title>The Global Catalogue of Microorganisms (GCM) 10K type strain sequencing project: providing services to taxonomists for standard genome sequencing and annotation.</title>
        <authorList>
            <consortium name="The Broad Institute Genomics Platform"/>
            <consortium name="The Broad Institute Genome Sequencing Center for Infectious Disease"/>
            <person name="Wu L."/>
            <person name="Ma J."/>
        </authorList>
    </citation>
    <scope>NUCLEOTIDE SEQUENCE [LARGE SCALE GENOMIC DNA]</scope>
    <source>
        <strain evidence="8">CGMCC 1.12295</strain>
    </source>
</reference>
<dbReference type="PROSITE" id="PS51737">
    <property type="entry name" value="RECOMBINASE_DNA_BIND"/>
    <property type="match status" value="1"/>
</dbReference>
<dbReference type="PANTHER" id="PTHR30461:SF23">
    <property type="entry name" value="DNA RECOMBINASE-RELATED"/>
    <property type="match status" value="1"/>
</dbReference>
<name>A0ABW4KCY3_9BACI</name>
<dbReference type="InterPro" id="IPR050639">
    <property type="entry name" value="SSR_resolvase"/>
</dbReference>
<dbReference type="PROSITE" id="PS00397">
    <property type="entry name" value="RECOMBINASES_1"/>
    <property type="match status" value="1"/>
</dbReference>
<gene>
    <name evidence="7" type="ORF">ACFSCZ_00650</name>
</gene>
<dbReference type="PROSITE" id="PS51736">
    <property type="entry name" value="RECOMBINASES_3"/>
    <property type="match status" value="1"/>
</dbReference>
<proteinExistence type="predicted"/>
<feature type="domain" description="Recombinase" evidence="6">
    <location>
        <begin position="181"/>
        <end position="306"/>
    </location>
</feature>
<dbReference type="Pfam" id="PF07508">
    <property type="entry name" value="Recombinase"/>
    <property type="match status" value="1"/>
</dbReference>
<evidence type="ECO:0000256" key="1">
    <source>
        <dbReference type="ARBA" id="ARBA00022908"/>
    </source>
</evidence>
<evidence type="ECO:0000256" key="2">
    <source>
        <dbReference type="ARBA" id="ARBA00023125"/>
    </source>
</evidence>
<evidence type="ECO:0000313" key="7">
    <source>
        <dbReference type="EMBL" id="MFD1705258.1"/>
    </source>
</evidence>
<evidence type="ECO:0000259" key="6">
    <source>
        <dbReference type="PROSITE" id="PS51737"/>
    </source>
</evidence>
<dbReference type="SUPFAM" id="SSF53041">
    <property type="entry name" value="Resolvase-like"/>
    <property type="match status" value="1"/>
</dbReference>
<dbReference type="InterPro" id="IPR025827">
    <property type="entry name" value="Zn_ribbon_recom_dom"/>
</dbReference>
<feature type="active site" description="O-(5'-phospho-DNA)-serine intermediate" evidence="4">
    <location>
        <position position="31"/>
    </location>
</feature>
<dbReference type="CDD" id="cd00338">
    <property type="entry name" value="Ser_Recombinase"/>
    <property type="match status" value="1"/>
</dbReference>
<dbReference type="InterPro" id="IPR006119">
    <property type="entry name" value="Resolv_N"/>
</dbReference>
<dbReference type="EMBL" id="JBHUEO010000002">
    <property type="protein sequence ID" value="MFD1705258.1"/>
    <property type="molecule type" value="Genomic_DNA"/>
</dbReference>
<dbReference type="InterPro" id="IPR006118">
    <property type="entry name" value="Recombinase_CS"/>
</dbReference>
<protein>
    <submittedName>
        <fullName evidence="7">Recombinase family protein</fullName>
    </submittedName>
</protein>
<evidence type="ECO:0000259" key="5">
    <source>
        <dbReference type="PROSITE" id="PS51736"/>
    </source>
</evidence>
<evidence type="ECO:0000313" key="8">
    <source>
        <dbReference type="Proteomes" id="UP001597301"/>
    </source>
</evidence>
<evidence type="ECO:0000256" key="3">
    <source>
        <dbReference type="ARBA" id="ARBA00023172"/>
    </source>
</evidence>
<dbReference type="InterPro" id="IPR036162">
    <property type="entry name" value="Resolvase-like_N_sf"/>
</dbReference>
<organism evidence="7 8">
    <name type="scientific">Siminovitchia sediminis</name>
    <dbReference type="NCBI Taxonomy" id="1274353"/>
    <lineage>
        <taxon>Bacteria</taxon>
        <taxon>Bacillati</taxon>
        <taxon>Bacillota</taxon>
        <taxon>Bacilli</taxon>
        <taxon>Bacillales</taxon>
        <taxon>Bacillaceae</taxon>
        <taxon>Siminovitchia</taxon>
    </lineage>
</organism>
<dbReference type="Pfam" id="PF00239">
    <property type="entry name" value="Resolvase"/>
    <property type="match status" value="1"/>
</dbReference>
<keyword evidence="3" id="KW-0233">DNA recombination</keyword>